<feature type="transmembrane region" description="Helical" evidence="2">
    <location>
        <begin position="244"/>
        <end position="268"/>
    </location>
</feature>
<organism evidence="3 4">
    <name type="scientific">Chaetoceros tenuissimus</name>
    <dbReference type="NCBI Taxonomy" id="426638"/>
    <lineage>
        <taxon>Eukaryota</taxon>
        <taxon>Sar</taxon>
        <taxon>Stramenopiles</taxon>
        <taxon>Ochrophyta</taxon>
        <taxon>Bacillariophyta</taxon>
        <taxon>Coscinodiscophyceae</taxon>
        <taxon>Chaetocerotophycidae</taxon>
        <taxon>Chaetocerotales</taxon>
        <taxon>Chaetocerotaceae</taxon>
        <taxon>Chaetoceros</taxon>
    </lineage>
</organism>
<keyword evidence="2" id="KW-0812">Transmembrane</keyword>
<accession>A0AAD3HD67</accession>
<gene>
    <name evidence="3" type="ORF">CTEN210_15355</name>
</gene>
<proteinExistence type="predicted"/>
<dbReference type="EMBL" id="BLLK01000062">
    <property type="protein sequence ID" value="GFH58879.1"/>
    <property type="molecule type" value="Genomic_DNA"/>
</dbReference>
<reference evidence="3 4" key="1">
    <citation type="journal article" date="2021" name="Sci. Rep.">
        <title>The genome of the diatom Chaetoceros tenuissimus carries an ancient integrated fragment of an extant virus.</title>
        <authorList>
            <person name="Hongo Y."/>
            <person name="Kimura K."/>
            <person name="Takaki Y."/>
            <person name="Yoshida Y."/>
            <person name="Baba S."/>
            <person name="Kobayashi G."/>
            <person name="Nagasaki K."/>
            <person name="Hano T."/>
            <person name="Tomaru Y."/>
        </authorList>
    </citation>
    <scope>NUCLEOTIDE SEQUENCE [LARGE SCALE GENOMIC DNA]</scope>
    <source>
        <strain evidence="3 4">NIES-3715</strain>
    </source>
</reference>
<evidence type="ECO:0000313" key="3">
    <source>
        <dbReference type="EMBL" id="GFH58879.1"/>
    </source>
</evidence>
<evidence type="ECO:0000313" key="4">
    <source>
        <dbReference type="Proteomes" id="UP001054902"/>
    </source>
</evidence>
<evidence type="ECO:0000256" key="1">
    <source>
        <dbReference type="SAM" id="MobiDB-lite"/>
    </source>
</evidence>
<dbReference type="Proteomes" id="UP001054902">
    <property type="component" value="Unassembled WGS sequence"/>
</dbReference>
<feature type="transmembrane region" description="Helical" evidence="2">
    <location>
        <begin position="215"/>
        <end position="238"/>
    </location>
</feature>
<keyword evidence="2" id="KW-0472">Membrane</keyword>
<keyword evidence="2" id="KW-1133">Transmembrane helix</keyword>
<protein>
    <submittedName>
        <fullName evidence="3">Uncharacterized protein</fullName>
    </submittedName>
</protein>
<comment type="caution">
    <text evidence="3">The sequence shown here is derived from an EMBL/GenBank/DDBJ whole genome shotgun (WGS) entry which is preliminary data.</text>
</comment>
<name>A0AAD3HD67_9STRA</name>
<feature type="region of interest" description="Disordered" evidence="1">
    <location>
        <begin position="46"/>
        <end position="78"/>
    </location>
</feature>
<dbReference type="AlphaFoldDB" id="A0AAD3HD67"/>
<sequence>MQSEVNGKLTAVILSAYDLPQVNEGSSNSLLQPSYVSMEILGTEVRTGPPSARHRDRNSFKFVSDKNGSPKRKNTNSNEISISAPLEVLYSEIARFKVVFGDENGKSTKKRALIADVDLSQILHVNEKKWVILHLKEEGKKEKSQCETATSDEEVHGPTLRLMLLMTGPYRPEVSAIISFSKMWFKGIDSVASKSSDTLKSVGEAMPDRIPSGKFLLIPTVPIAAISVVSLPLLAGLMTIGLPFFLPILALIIIILATFGVLGTGIYFSSKSGRGSATNALSPLVNTFVGTSVGQQFLYQTGPRPSPVDLATIILPNDMIGQLAVSLIIDLIGSSSYLLPGVGETFDITWAPIQTIMLMSMYDATMPSLKYISFIEEILPFTDILPSGTLGWIRKYTPLVIEEGLKCCPDEVRDMIGRKNRK</sequence>
<keyword evidence="4" id="KW-1185">Reference proteome</keyword>
<evidence type="ECO:0000256" key="2">
    <source>
        <dbReference type="SAM" id="Phobius"/>
    </source>
</evidence>